<feature type="region of interest" description="Disordered" evidence="1">
    <location>
        <begin position="513"/>
        <end position="555"/>
    </location>
</feature>
<protein>
    <submittedName>
        <fullName evidence="3">Uncharacterized protein</fullName>
    </submittedName>
</protein>
<sequence length="555" mass="57499">MANFKLAASLMLLASANAFTLPTTGITVRSSSISSSSQLQMSNVVVISPPGGIGEVAAVKAAKMGSSVRWFVITPPSSTATVALSGSTMDSIAKDGKGTGSVELAGAQADSLLLPTDDSASALSAVSTWCGSNLDGIICVYDGVEESITAANNVPGAKPMDGGEVFKTRTAMMDAIRVAAKEASAGVVRDGVKVALLPFEKEKTGGEEEDSGLAFLGSLLGGNKVEIPSTLSAALGSNNLVTVRYGDLFGIPESSPEASAFLGGPRKYPVLRDEYTMMAVRIDPTVSVSGNTMMGESSRSSRLAVGEAAVRMATKSIPLSTASLDVCLTSLTGMEGPDEEDWVDDFKRAQQAATSPSAELFNAAFGSVPSIDRLADWMATKWAPAVLITYDIAGIRVGARPVYASRVGDGKIEIVWQELKDFKTNFVGTMIIEVTESGITAVRGGGDASAGYGSVSRSPLNGEDILVRRLSDAAVQAIEKGLATKPAPTKRKKKVQKVTPVVVSTVVSAGAVETPAAASAKAESGPRTTGARRSSERARGKRRTRKAPEDDGGFQ</sequence>
<keyword evidence="2" id="KW-0732">Signal</keyword>
<organism evidence="3">
    <name type="scientific">Chaetoceros debilis</name>
    <dbReference type="NCBI Taxonomy" id="122233"/>
    <lineage>
        <taxon>Eukaryota</taxon>
        <taxon>Sar</taxon>
        <taxon>Stramenopiles</taxon>
        <taxon>Ochrophyta</taxon>
        <taxon>Bacillariophyta</taxon>
        <taxon>Coscinodiscophyceae</taxon>
        <taxon>Chaetocerotophycidae</taxon>
        <taxon>Chaetocerotales</taxon>
        <taxon>Chaetocerotaceae</taxon>
        <taxon>Chaetoceros</taxon>
    </lineage>
</organism>
<feature type="chain" id="PRO_5031228063" evidence="2">
    <location>
        <begin position="19"/>
        <end position="555"/>
    </location>
</feature>
<name>A0A7S3V7V6_9STRA</name>
<dbReference type="AlphaFoldDB" id="A0A7S3V7V6"/>
<dbReference type="EMBL" id="HBIO01010370">
    <property type="protein sequence ID" value="CAE0463204.1"/>
    <property type="molecule type" value="Transcribed_RNA"/>
</dbReference>
<gene>
    <name evidence="3" type="ORF">CDEB00056_LOCUS8045</name>
</gene>
<evidence type="ECO:0000256" key="1">
    <source>
        <dbReference type="SAM" id="MobiDB-lite"/>
    </source>
</evidence>
<proteinExistence type="predicted"/>
<feature type="signal peptide" evidence="2">
    <location>
        <begin position="1"/>
        <end position="18"/>
    </location>
</feature>
<evidence type="ECO:0000256" key="2">
    <source>
        <dbReference type="SAM" id="SignalP"/>
    </source>
</evidence>
<evidence type="ECO:0000313" key="3">
    <source>
        <dbReference type="EMBL" id="CAE0463204.1"/>
    </source>
</evidence>
<reference evidence="3" key="1">
    <citation type="submission" date="2021-01" db="EMBL/GenBank/DDBJ databases">
        <authorList>
            <person name="Corre E."/>
            <person name="Pelletier E."/>
            <person name="Niang G."/>
            <person name="Scheremetjew M."/>
            <person name="Finn R."/>
            <person name="Kale V."/>
            <person name="Holt S."/>
            <person name="Cochrane G."/>
            <person name="Meng A."/>
            <person name="Brown T."/>
            <person name="Cohen L."/>
        </authorList>
    </citation>
    <scope>NUCLEOTIDE SEQUENCE</scope>
    <source>
        <strain evidence="3">MM31A-1</strain>
    </source>
</reference>
<accession>A0A7S3V7V6</accession>